<keyword evidence="3" id="KW-1185">Reference proteome</keyword>
<protein>
    <submittedName>
        <fullName evidence="4">RING-type domain-containing protein</fullName>
    </submittedName>
</protein>
<dbReference type="GO" id="GO:0019789">
    <property type="term" value="F:SUMO transferase activity"/>
    <property type="evidence" value="ECO:0007669"/>
    <property type="project" value="InterPro"/>
</dbReference>
<accession>A0A0N5CF25</accession>
<sequence>MVGHLHWLHCNKCGIHATPNPRTTTKLFICSCQDVLCQKCLENSPTASSASKRNCILCNREIGFCLIGNTMEQRLQKFFVPAKNLTKLSLDDMTKVASFQMKQKDSSLKFIMSKYKRSEELVVAAKKKFAASNGKPGEEMTGPYEELQSLLKEEAELDKEIARMMKLVNAGAKKLKEEGAARALNSTGANSVHPVSTQGGSISYTPKSFNVQSLGRPFSGIGSSGVSRTSKVASNREAGNPSRSTAEKFFDPLISSTPILDGAKRMSLGRIDGADMLSPIFE</sequence>
<evidence type="ECO:0000256" key="2">
    <source>
        <dbReference type="SAM" id="MobiDB-lite"/>
    </source>
</evidence>
<dbReference type="GO" id="GO:0016925">
    <property type="term" value="P:protein sumoylation"/>
    <property type="evidence" value="ECO:0007669"/>
    <property type="project" value="TreeGrafter"/>
</dbReference>
<evidence type="ECO:0000256" key="1">
    <source>
        <dbReference type="ARBA" id="ARBA00023254"/>
    </source>
</evidence>
<organism evidence="3 4">
    <name type="scientific">Strongyloides papillosus</name>
    <name type="common">Intestinal threadworm</name>
    <dbReference type="NCBI Taxonomy" id="174720"/>
    <lineage>
        <taxon>Eukaryota</taxon>
        <taxon>Metazoa</taxon>
        <taxon>Ecdysozoa</taxon>
        <taxon>Nematoda</taxon>
        <taxon>Chromadorea</taxon>
        <taxon>Rhabditida</taxon>
        <taxon>Tylenchina</taxon>
        <taxon>Panagrolaimomorpha</taxon>
        <taxon>Strongyloidoidea</taxon>
        <taxon>Strongyloididae</taxon>
        <taxon>Strongyloides</taxon>
    </lineage>
</organism>
<dbReference type="WBParaSite" id="SPAL_0001646300.1">
    <property type="protein sequence ID" value="SPAL_0001646300.1"/>
    <property type="gene ID" value="SPAL_0001646300"/>
</dbReference>
<dbReference type="PANTHER" id="PTHR22663:SF17">
    <property type="entry name" value="RING FINGER PROTEIN NARYA-RELATED"/>
    <property type="match status" value="1"/>
</dbReference>
<dbReference type="InterPro" id="IPR042123">
    <property type="entry name" value="Zip3/RNF212-like"/>
</dbReference>
<dbReference type="GO" id="GO:0007129">
    <property type="term" value="P:homologous chromosome pairing at meiosis"/>
    <property type="evidence" value="ECO:0007669"/>
    <property type="project" value="TreeGrafter"/>
</dbReference>
<dbReference type="GO" id="GO:0000795">
    <property type="term" value="C:synaptonemal complex"/>
    <property type="evidence" value="ECO:0007669"/>
    <property type="project" value="InterPro"/>
</dbReference>
<proteinExistence type="predicted"/>
<reference evidence="4" key="1">
    <citation type="submission" date="2017-02" db="UniProtKB">
        <authorList>
            <consortium name="WormBaseParasite"/>
        </authorList>
    </citation>
    <scope>IDENTIFICATION</scope>
</reference>
<evidence type="ECO:0000313" key="4">
    <source>
        <dbReference type="WBParaSite" id="SPAL_0001646300.1"/>
    </source>
</evidence>
<evidence type="ECO:0000313" key="3">
    <source>
        <dbReference type="Proteomes" id="UP000046392"/>
    </source>
</evidence>
<name>A0A0N5CF25_STREA</name>
<dbReference type="Proteomes" id="UP000046392">
    <property type="component" value="Unplaced"/>
</dbReference>
<feature type="compositionally biased region" description="Polar residues" evidence="2">
    <location>
        <begin position="224"/>
        <end position="233"/>
    </location>
</feature>
<feature type="region of interest" description="Disordered" evidence="2">
    <location>
        <begin position="220"/>
        <end position="246"/>
    </location>
</feature>
<dbReference type="GO" id="GO:0007131">
    <property type="term" value="P:reciprocal meiotic recombination"/>
    <property type="evidence" value="ECO:0007669"/>
    <property type="project" value="InterPro"/>
</dbReference>
<keyword evidence="1" id="KW-0469">Meiosis</keyword>
<dbReference type="PANTHER" id="PTHR22663">
    <property type="entry name" value="RING FINGER PROTEIN NARYA-RELATED"/>
    <property type="match status" value="1"/>
</dbReference>
<dbReference type="AlphaFoldDB" id="A0A0N5CF25"/>